<proteinExistence type="predicted"/>
<protein>
    <submittedName>
        <fullName evidence="1">Uncharacterized protein</fullName>
    </submittedName>
</protein>
<sequence length="77" mass="8485">MGMLPHFRGMEQFLADIEEYCTATATTPQRLLRASIGAGWGQWQKWKDGDSSPTMIVADRVRAYMAKHSPANAEGAA</sequence>
<keyword evidence="2" id="KW-1185">Reference proteome</keyword>
<gene>
    <name evidence="1" type="ORF">SAMN04489859_102153</name>
</gene>
<dbReference type="EMBL" id="FODE01000021">
    <property type="protein sequence ID" value="SEN90322.1"/>
    <property type="molecule type" value="Genomic_DNA"/>
</dbReference>
<accession>A0A1H8KBD7</accession>
<dbReference type="Proteomes" id="UP000199054">
    <property type="component" value="Unassembled WGS sequence"/>
</dbReference>
<name>A0A1H8KBD7_9RHOB</name>
<evidence type="ECO:0000313" key="2">
    <source>
        <dbReference type="Proteomes" id="UP000199054"/>
    </source>
</evidence>
<reference evidence="1 2" key="1">
    <citation type="submission" date="2016-10" db="EMBL/GenBank/DDBJ databases">
        <authorList>
            <person name="de Groot N.N."/>
        </authorList>
    </citation>
    <scope>NUCLEOTIDE SEQUENCE [LARGE SCALE GENOMIC DNA]</scope>
    <source>
        <strain evidence="1 2">DSM 8512</strain>
    </source>
</reference>
<dbReference type="AlphaFoldDB" id="A0A1H8KBD7"/>
<organism evidence="1 2">
    <name type="scientific">Paracoccus alcaliphilus</name>
    <dbReference type="NCBI Taxonomy" id="34002"/>
    <lineage>
        <taxon>Bacteria</taxon>
        <taxon>Pseudomonadati</taxon>
        <taxon>Pseudomonadota</taxon>
        <taxon>Alphaproteobacteria</taxon>
        <taxon>Rhodobacterales</taxon>
        <taxon>Paracoccaceae</taxon>
        <taxon>Paracoccus</taxon>
    </lineage>
</organism>
<dbReference type="STRING" id="34002.SAMN04489859_102153"/>
<evidence type="ECO:0000313" key="1">
    <source>
        <dbReference type="EMBL" id="SEN90322.1"/>
    </source>
</evidence>